<evidence type="ECO:0000256" key="4">
    <source>
        <dbReference type="SAM" id="MobiDB-lite"/>
    </source>
</evidence>
<dbReference type="GO" id="GO:0006950">
    <property type="term" value="P:response to stress"/>
    <property type="evidence" value="ECO:0007669"/>
    <property type="project" value="TreeGrafter"/>
</dbReference>
<dbReference type="Gene3D" id="1.10.10.10">
    <property type="entry name" value="Winged helix-like DNA-binding domain superfamily/Winged helix DNA-binding domain"/>
    <property type="match status" value="1"/>
</dbReference>
<proteinExistence type="predicted"/>
<dbReference type="SUPFAM" id="SSF46785">
    <property type="entry name" value="Winged helix' DNA-binding domain"/>
    <property type="match status" value="1"/>
</dbReference>
<dbReference type="Pfam" id="PF12802">
    <property type="entry name" value="MarR_2"/>
    <property type="match status" value="1"/>
</dbReference>
<dbReference type="PROSITE" id="PS01117">
    <property type="entry name" value="HTH_MARR_1"/>
    <property type="match status" value="1"/>
</dbReference>
<dbReference type="GO" id="GO:0003677">
    <property type="term" value="F:DNA binding"/>
    <property type="evidence" value="ECO:0007669"/>
    <property type="project" value="UniProtKB-KW"/>
</dbReference>
<evidence type="ECO:0000256" key="3">
    <source>
        <dbReference type="ARBA" id="ARBA00023163"/>
    </source>
</evidence>
<dbReference type="PROSITE" id="PS50995">
    <property type="entry name" value="HTH_MARR_2"/>
    <property type="match status" value="1"/>
</dbReference>
<feature type="compositionally biased region" description="Gly residues" evidence="4">
    <location>
        <begin position="1"/>
        <end position="16"/>
    </location>
</feature>
<accession>A0A6J4N6R9</accession>
<dbReference type="PRINTS" id="PR00598">
    <property type="entry name" value="HTHMARR"/>
</dbReference>
<feature type="region of interest" description="Disordered" evidence="4">
    <location>
        <begin position="1"/>
        <end position="26"/>
    </location>
</feature>
<dbReference type="InterPro" id="IPR036390">
    <property type="entry name" value="WH_DNA-bd_sf"/>
</dbReference>
<feature type="domain" description="HTH marR-type" evidence="5">
    <location>
        <begin position="21"/>
        <end position="156"/>
    </location>
</feature>
<keyword evidence="3" id="KW-0804">Transcription</keyword>
<dbReference type="InterPro" id="IPR023187">
    <property type="entry name" value="Tscrpt_reg_MarR-type_CS"/>
</dbReference>
<evidence type="ECO:0000256" key="1">
    <source>
        <dbReference type="ARBA" id="ARBA00023015"/>
    </source>
</evidence>
<name>A0A6J4N6R9_9ACTN</name>
<dbReference type="InterPro" id="IPR000835">
    <property type="entry name" value="HTH_MarR-typ"/>
</dbReference>
<dbReference type="InterPro" id="IPR036388">
    <property type="entry name" value="WH-like_DNA-bd_sf"/>
</dbReference>
<dbReference type="GO" id="GO:0003700">
    <property type="term" value="F:DNA-binding transcription factor activity"/>
    <property type="evidence" value="ECO:0007669"/>
    <property type="project" value="InterPro"/>
</dbReference>
<evidence type="ECO:0000256" key="2">
    <source>
        <dbReference type="ARBA" id="ARBA00023125"/>
    </source>
</evidence>
<dbReference type="InterPro" id="IPR039422">
    <property type="entry name" value="MarR/SlyA-like"/>
</dbReference>
<keyword evidence="2" id="KW-0238">DNA-binding</keyword>
<dbReference type="EMBL" id="CADCUM010000069">
    <property type="protein sequence ID" value="CAA9379855.1"/>
    <property type="molecule type" value="Genomic_DNA"/>
</dbReference>
<keyword evidence="1" id="KW-0805">Transcription regulation</keyword>
<dbReference type="PANTHER" id="PTHR33164:SF104">
    <property type="entry name" value="TRANSCRIPTIONAL REGULATORY PROTEIN"/>
    <property type="match status" value="1"/>
</dbReference>
<dbReference type="SMART" id="SM00347">
    <property type="entry name" value="HTH_MARR"/>
    <property type="match status" value="1"/>
</dbReference>
<dbReference type="AlphaFoldDB" id="A0A6J4N6R9"/>
<protein>
    <recommendedName>
        <fullName evidence="5">HTH marR-type domain-containing protein</fullName>
    </recommendedName>
</protein>
<gene>
    <name evidence="6" type="ORF">AVDCRST_MAG32-1455</name>
</gene>
<organism evidence="6">
    <name type="scientific">uncultured Nocardioides sp</name>
    <dbReference type="NCBI Taxonomy" id="198441"/>
    <lineage>
        <taxon>Bacteria</taxon>
        <taxon>Bacillati</taxon>
        <taxon>Actinomycetota</taxon>
        <taxon>Actinomycetes</taxon>
        <taxon>Propionibacteriales</taxon>
        <taxon>Nocardioidaceae</taxon>
        <taxon>Nocardioides</taxon>
        <taxon>environmental samples</taxon>
    </lineage>
</organism>
<dbReference type="PANTHER" id="PTHR33164">
    <property type="entry name" value="TRANSCRIPTIONAL REGULATOR, MARR FAMILY"/>
    <property type="match status" value="1"/>
</dbReference>
<reference evidence="6" key="1">
    <citation type="submission" date="2020-02" db="EMBL/GenBank/DDBJ databases">
        <authorList>
            <person name="Meier V. D."/>
        </authorList>
    </citation>
    <scope>NUCLEOTIDE SEQUENCE</scope>
    <source>
        <strain evidence="6">AVDCRST_MAG32</strain>
    </source>
</reference>
<evidence type="ECO:0000313" key="6">
    <source>
        <dbReference type="EMBL" id="CAA9379855.1"/>
    </source>
</evidence>
<sequence>MAPAGGPEGAHHGGAAGRDTGPDLGTPTLVALRDLVTTGARVNHVVARRAGLSESELVTLEHLSREQIGPAEVARRLEVSTAAATGIVDRLVARGHVERRPHAADRRRTELVITDTGRGEVVGHLLPMFVALGRLDRSFSAEERAVVERYLRGAVEAFERVLEPGQDG</sequence>
<evidence type="ECO:0000259" key="5">
    <source>
        <dbReference type="PROSITE" id="PS50995"/>
    </source>
</evidence>